<dbReference type="Pfam" id="PF00034">
    <property type="entry name" value="Cytochrom_C"/>
    <property type="match status" value="1"/>
</dbReference>
<evidence type="ECO:0000256" key="3">
    <source>
        <dbReference type="ARBA" id="ARBA00022723"/>
    </source>
</evidence>
<dbReference type="GO" id="GO:0020037">
    <property type="term" value="F:heme binding"/>
    <property type="evidence" value="ECO:0007669"/>
    <property type="project" value="InterPro"/>
</dbReference>
<feature type="chain" id="PRO_5011460821" evidence="7">
    <location>
        <begin position="22"/>
        <end position="126"/>
    </location>
</feature>
<keyword evidence="4" id="KW-0249">Electron transport</keyword>
<sequence>MIDKLLATACLLSLSAGVALADGDAAKGEKIFRKCAACHAVGEGAENKVGPELNNILGRGIAAEADFTYSDALTALAEAEGEWTPEKLATFLEKPRDYAKGTKMSFAGLRKEDERADVIAYLATFQ</sequence>
<evidence type="ECO:0000259" key="8">
    <source>
        <dbReference type="PROSITE" id="PS51007"/>
    </source>
</evidence>
<evidence type="ECO:0000256" key="2">
    <source>
        <dbReference type="ARBA" id="ARBA00022617"/>
    </source>
</evidence>
<dbReference type="GO" id="GO:0046872">
    <property type="term" value="F:metal ion binding"/>
    <property type="evidence" value="ECO:0007669"/>
    <property type="project" value="UniProtKB-KW"/>
</dbReference>
<protein>
    <submittedName>
        <fullName evidence="9">Cytochrome c</fullName>
    </submittedName>
</protein>
<dbReference type="STRING" id="282683.SAMN04488105_114104"/>
<dbReference type="InterPro" id="IPR036909">
    <property type="entry name" value="Cyt_c-like_dom_sf"/>
</dbReference>
<dbReference type="PRINTS" id="PR00604">
    <property type="entry name" value="CYTCHRMECIAB"/>
</dbReference>
<evidence type="ECO:0000256" key="6">
    <source>
        <dbReference type="PROSITE-ProRule" id="PRU00433"/>
    </source>
</evidence>
<dbReference type="InterPro" id="IPR002327">
    <property type="entry name" value="Cyt_c_1A/1B"/>
</dbReference>
<reference evidence="10" key="1">
    <citation type="submission" date="2016-10" db="EMBL/GenBank/DDBJ databases">
        <authorList>
            <person name="Varghese N."/>
            <person name="Submissions S."/>
        </authorList>
    </citation>
    <scope>NUCLEOTIDE SEQUENCE [LARGE SCALE GENOMIC DNA]</scope>
    <source>
        <strain evidence="10">DSM 10146</strain>
    </source>
</reference>
<evidence type="ECO:0000256" key="7">
    <source>
        <dbReference type="SAM" id="SignalP"/>
    </source>
</evidence>
<evidence type="ECO:0000256" key="4">
    <source>
        <dbReference type="ARBA" id="ARBA00022982"/>
    </source>
</evidence>
<keyword evidence="2 6" id="KW-0349">Heme</keyword>
<feature type="signal peptide" evidence="7">
    <location>
        <begin position="1"/>
        <end position="21"/>
    </location>
</feature>
<keyword evidence="7" id="KW-0732">Signal</keyword>
<evidence type="ECO:0000313" key="10">
    <source>
        <dbReference type="Proteomes" id="UP000198994"/>
    </source>
</evidence>
<feature type="domain" description="Cytochrome c" evidence="8">
    <location>
        <begin position="23"/>
        <end position="126"/>
    </location>
</feature>
<dbReference type="GO" id="GO:0009055">
    <property type="term" value="F:electron transfer activity"/>
    <property type="evidence" value="ECO:0007669"/>
    <property type="project" value="InterPro"/>
</dbReference>
<dbReference type="AlphaFoldDB" id="A0A1G7J5E0"/>
<proteinExistence type="predicted"/>
<accession>A0A1G7J5E0</accession>
<name>A0A1G7J5E0_9RHOB</name>
<evidence type="ECO:0000313" key="9">
    <source>
        <dbReference type="EMBL" id="SDF20192.1"/>
    </source>
</evidence>
<dbReference type="Gene3D" id="1.10.760.10">
    <property type="entry name" value="Cytochrome c-like domain"/>
    <property type="match status" value="1"/>
</dbReference>
<keyword evidence="3 6" id="KW-0479">Metal-binding</keyword>
<keyword evidence="5 6" id="KW-0408">Iron</keyword>
<dbReference type="RefSeq" id="WP_008887421.1">
    <property type="nucleotide sequence ID" value="NZ_FNAV01000014.1"/>
</dbReference>
<dbReference type="PROSITE" id="PS51007">
    <property type="entry name" value="CYTC"/>
    <property type="match status" value="1"/>
</dbReference>
<dbReference type="EMBL" id="FNAV01000014">
    <property type="protein sequence ID" value="SDF20192.1"/>
    <property type="molecule type" value="Genomic_DNA"/>
</dbReference>
<dbReference type="OrthoDB" id="9805828at2"/>
<dbReference type="PANTHER" id="PTHR11961">
    <property type="entry name" value="CYTOCHROME C"/>
    <property type="match status" value="1"/>
</dbReference>
<gene>
    <name evidence="9" type="ORF">SAMN04488105_114104</name>
</gene>
<dbReference type="InterPro" id="IPR009056">
    <property type="entry name" value="Cyt_c-like_dom"/>
</dbReference>
<keyword evidence="10" id="KW-1185">Reference proteome</keyword>
<organism evidence="9 10">
    <name type="scientific">Salipiger thiooxidans</name>
    <dbReference type="NCBI Taxonomy" id="282683"/>
    <lineage>
        <taxon>Bacteria</taxon>
        <taxon>Pseudomonadati</taxon>
        <taxon>Pseudomonadota</taxon>
        <taxon>Alphaproteobacteria</taxon>
        <taxon>Rhodobacterales</taxon>
        <taxon>Roseobacteraceae</taxon>
        <taxon>Salipiger</taxon>
    </lineage>
</organism>
<dbReference type="SUPFAM" id="SSF46626">
    <property type="entry name" value="Cytochrome c"/>
    <property type="match status" value="1"/>
</dbReference>
<evidence type="ECO:0000256" key="1">
    <source>
        <dbReference type="ARBA" id="ARBA00022448"/>
    </source>
</evidence>
<evidence type="ECO:0000256" key="5">
    <source>
        <dbReference type="ARBA" id="ARBA00023004"/>
    </source>
</evidence>
<keyword evidence="1" id="KW-0813">Transport</keyword>
<dbReference type="Proteomes" id="UP000198994">
    <property type="component" value="Unassembled WGS sequence"/>
</dbReference>